<dbReference type="PANTHER" id="PTHR12558:SF33">
    <property type="entry name" value="BLL7664 PROTEIN"/>
    <property type="match status" value="1"/>
</dbReference>
<dbReference type="Gene3D" id="1.25.40.10">
    <property type="entry name" value="Tetratricopeptide repeat domain"/>
    <property type="match status" value="2"/>
</dbReference>
<dbReference type="SUPFAM" id="SSF48452">
    <property type="entry name" value="TPR-like"/>
    <property type="match status" value="1"/>
</dbReference>
<dbReference type="Proteomes" id="UP001597468">
    <property type="component" value="Unassembled WGS sequence"/>
</dbReference>
<dbReference type="PANTHER" id="PTHR12558">
    <property type="entry name" value="CELL DIVISION CYCLE 16,23,27"/>
    <property type="match status" value="1"/>
</dbReference>
<feature type="transmembrane region" description="Helical" evidence="2">
    <location>
        <begin position="94"/>
        <end position="111"/>
    </location>
</feature>
<evidence type="ECO:0008006" key="5">
    <source>
        <dbReference type="Google" id="ProtNLM"/>
    </source>
</evidence>
<comment type="caution">
    <text evidence="3">The sequence shown here is derived from an EMBL/GenBank/DDBJ whole genome shotgun (WGS) entry which is preliminary data.</text>
</comment>
<dbReference type="SMART" id="SM00028">
    <property type="entry name" value="TPR"/>
    <property type="match status" value="3"/>
</dbReference>
<name>A0ABW5IZ51_9FLAO</name>
<organism evidence="3 4">
    <name type="scientific">Salinimicrobium flavum</name>
    <dbReference type="NCBI Taxonomy" id="1737065"/>
    <lineage>
        <taxon>Bacteria</taxon>
        <taxon>Pseudomonadati</taxon>
        <taxon>Bacteroidota</taxon>
        <taxon>Flavobacteriia</taxon>
        <taxon>Flavobacteriales</taxon>
        <taxon>Flavobacteriaceae</taxon>
        <taxon>Salinimicrobium</taxon>
    </lineage>
</organism>
<reference evidence="4" key="1">
    <citation type="journal article" date="2019" name="Int. J. Syst. Evol. Microbiol.">
        <title>The Global Catalogue of Microorganisms (GCM) 10K type strain sequencing project: providing services to taxonomists for standard genome sequencing and annotation.</title>
        <authorList>
            <consortium name="The Broad Institute Genomics Platform"/>
            <consortium name="The Broad Institute Genome Sequencing Center for Infectious Disease"/>
            <person name="Wu L."/>
            <person name="Ma J."/>
        </authorList>
    </citation>
    <scope>NUCLEOTIDE SEQUENCE [LARGE SCALE GENOMIC DNA]</scope>
    <source>
        <strain evidence="4">KCTC 42585</strain>
    </source>
</reference>
<dbReference type="RefSeq" id="WP_380754178.1">
    <property type="nucleotide sequence ID" value="NZ_JBHULT010000012.1"/>
</dbReference>
<keyword evidence="2" id="KW-0812">Transmembrane</keyword>
<dbReference type="Gene3D" id="3.40.50.10610">
    <property type="entry name" value="ABC-type transport auxiliary lipoprotein component"/>
    <property type="match status" value="1"/>
</dbReference>
<keyword evidence="2" id="KW-1133">Transmembrane helix</keyword>
<feature type="repeat" description="TPR" evidence="1">
    <location>
        <begin position="424"/>
        <end position="457"/>
    </location>
</feature>
<dbReference type="PROSITE" id="PS50005">
    <property type="entry name" value="TPR"/>
    <property type="match status" value="2"/>
</dbReference>
<evidence type="ECO:0000256" key="1">
    <source>
        <dbReference type="PROSITE-ProRule" id="PRU00339"/>
    </source>
</evidence>
<feature type="transmembrane region" description="Helical" evidence="2">
    <location>
        <begin position="46"/>
        <end position="68"/>
    </location>
</feature>
<dbReference type="EMBL" id="JBHULT010000012">
    <property type="protein sequence ID" value="MFD2518966.1"/>
    <property type="molecule type" value="Genomic_DNA"/>
</dbReference>
<dbReference type="InterPro" id="IPR019734">
    <property type="entry name" value="TPR_rpt"/>
</dbReference>
<keyword evidence="4" id="KW-1185">Reference proteome</keyword>
<evidence type="ECO:0000313" key="3">
    <source>
        <dbReference type="EMBL" id="MFD2518966.1"/>
    </source>
</evidence>
<gene>
    <name evidence="3" type="ORF">ACFSTG_13745</name>
</gene>
<proteinExistence type="predicted"/>
<keyword evidence="2" id="KW-0472">Membrane</keyword>
<keyword evidence="1" id="KW-0802">TPR repeat</keyword>
<sequence length="743" mass="84921">MGLPSFFKELRKRNVYKVATVYAITAWLVAQIIALTANAFSAPSWVMKMVIVILIAGFPVALILAWAFELTPEGIKRTSTLSHSEKIIPKKGHLNTWIIGLLAAALVFLGAERIFFAESTILGDEPGNANKASIAVLPFEDFSPNSDQQYFADGISEELLNVLTGIEGIKVPGRTSSFQFRDKETGLKEIGQILEVDHILEGSIRKSGDDIRVTAKLVKSEDGSYVWSKTYDRAYTAENIFAIQDEISRQVLQELKVRLLSENNTLKTSTTTNTEAYDLYLQAISMIQSFNPGDIDRGITLLNRASELDPDFALAYAKKSQALIWLNIFGNLSYKDMVIQAREAADTALFLNRDLPEAYAALGLIKWIQNNYEQSLAAFDLAISLKPGDAEMRAARAMPLLLTGDYEKANKELKYAYKLDPLSPIVNINFGWHYFYRKEMSKAEKYFQNAIKINPDILAGYDGLSWLYHRQGRLDKAFITYHRSFKKIKEPNPANLEGFISVANELELEQFAEKHFRTLEKEFPNNLITYYVKADRMMKKRNYQEMIDYTKEFELRTAGITEDRYVENLAHANLELGNYKEVVELMKNRHPDALRTDTLNMEARNFAIVFYTAVALRNSGERTKADLIIKNACNFLKKKDKEETILMSEEVYDWDLAACSGLLGDKETVYEFLKERIQNQNLAQHHYVYGLFNDQFMRLTESEIAPYREKEKTILKEQQQKVISYLKEQEEWKKSSENSLISG</sequence>
<dbReference type="Pfam" id="PF13181">
    <property type="entry name" value="TPR_8"/>
    <property type="match status" value="1"/>
</dbReference>
<feature type="repeat" description="TPR" evidence="1">
    <location>
        <begin position="356"/>
        <end position="389"/>
    </location>
</feature>
<feature type="transmembrane region" description="Helical" evidence="2">
    <location>
        <begin position="21"/>
        <end position="40"/>
    </location>
</feature>
<accession>A0ABW5IZ51</accession>
<evidence type="ECO:0000256" key="2">
    <source>
        <dbReference type="SAM" id="Phobius"/>
    </source>
</evidence>
<evidence type="ECO:0000313" key="4">
    <source>
        <dbReference type="Proteomes" id="UP001597468"/>
    </source>
</evidence>
<protein>
    <recommendedName>
        <fullName evidence="5">TolB amino-terminal domain-containing protein</fullName>
    </recommendedName>
</protein>
<dbReference type="InterPro" id="IPR011990">
    <property type="entry name" value="TPR-like_helical_dom_sf"/>
</dbReference>